<dbReference type="InterPro" id="IPR016156">
    <property type="entry name" value="FAD/NAD-linked_Rdtase_dimer_sf"/>
</dbReference>
<feature type="compositionally biased region" description="Polar residues" evidence="6">
    <location>
        <begin position="1629"/>
        <end position="1642"/>
    </location>
</feature>
<evidence type="ECO:0000256" key="3">
    <source>
        <dbReference type="ARBA" id="ARBA00022827"/>
    </source>
</evidence>
<dbReference type="PROSITE" id="PS51257">
    <property type="entry name" value="PROKAR_LIPOPROTEIN"/>
    <property type="match status" value="1"/>
</dbReference>
<dbReference type="SMART" id="SM00450">
    <property type="entry name" value="RHOD"/>
    <property type="match status" value="1"/>
</dbReference>
<dbReference type="EMBL" id="LHPF02000001">
    <property type="protein sequence ID" value="PSC76965.1"/>
    <property type="molecule type" value="Genomic_DNA"/>
</dbReference>
<protein>
    <submittedName>
        <fullName evidence="8">Disulfide reductase</fullName>
    </submittedName>
</protein>
<dbReference type="PRINTS" id="PR00411">
    <property type="entry name" value="PNDRDTASEI"/>
</dbReference>
<feature type="compositionally biased region" description="Low complexity" evidence="6">
    <location>
        <begin position="1850"/>
        <end position="1880"/>
    </location>
</feature>
<accession>A0A2P6VSA9</accession>
<dbReference type="PANTHER" id="PTHR43429">
    <property type="entry name" value="PYRIDINE NUCLEOTIDE-DISULFIDE OXIDOREDUCTASE DOMAIN-CONTAINING"/>
    <property type="match status" value="1"/>
</dbReference>
<keyword evidence="3" id="KW-0274">FAD</keyword>
<evidence type="ECO:0000256" key="1">
    <source>
        <dbReference type="ARBA" id="ARBA00001974"/>
    </source>
</evidence>
<feature type="compositionally biased region" description="Low complexity" evidence="6">
    <location>
        <begin position="1763"/>
        <end position="1775"/>
    </location>
</feature>
<dbReference type="OrthoDB" id="432169at2759"/>
<proteinExistence type="predicted"/>
<dbReference type="GO" id="GO:0016491">
    <property type="term" value="F:oxidoreductase activity"/>
    <property type="evidence" value="ECO:0007669"/>
    <property type="project" value="UniProtKB-KW"/>
</dbReference>
<evidence type="ECO:0000313" key="9">
    <source>
        <dbReference type="Proteomes" id="UP000239649"/>
    </source>
</evidence>
<dbReference type="SMART" id="SM00320">
    <property type="entry name" value="WD40"/>
    <property type="match status" value="8"/>
</dbReference>
<feature type="compositionally biased region" description="Low complexity" evidence="6">
    <location>
        <begin position="1349"/>
        <end position="1372"/>
    </location>
</feature>
<dbReference type="InterPro" id="IPR011047">
    <property type="entry name" value="Quinoprotein_ADH-like_sf"/>
</dbReference>
<dbReference type="Pfam" id="PF00581">
    <property type="entry name" value="Rhodanese"/>
    <property type="match status" value="1"/>
</dbReference>
<dbReference type="SUPFAM" id="SSF50969">
    <property type="entry name" value="YVTN repeat-like/Quinoprotein amine dehydrogenase"/>
    <property type="match status" value="1"/>
</dbReference>
<dbReference type="Gene3D" id="2.130.10.10">
    <property type="entry name" value="YVTN repeat-like/Quinoprotein amine dehydrogenase"/>
    <property type="match status" value="3"/>
</dbReference>
<reference evidence="8 9" key="1">
    <citation type="journal article" date="2018" name="Plant J.">
        <title>Genome sequences of Chlorella sorokiniana UTEX 1602 and Micractinium conductrix SAG 241.80: implications to maltose excretion by a green alga.</title>
        <authorList>
            <person name="Arriola M.B."/>
            <person name="Velmurugan N."/>
            <person name="Zhang Y."/>
            <person name="Plunkett M.H."/>
            <person name="Hondzo H."/>
            <person name="Barney B.M."/>
        </authorList>
    </citation>
    <scope>NUCLEOTIDE SEQUENCE [LARGE SCALE GENOMIC DNA]</scope>
    <source>
        <strain evidence="8 9">SAG 241.80</strain>
    </source>
</reference>
<evidence type="ECO:0000256" key="4">
    <source>
        <dbReference type="ARBA" id="ARBA00023002"/>
    </source>
</evidence>
<feature type="compositionally biased region" description="Pro residues" evidence="6">
    <location>
        <begin position="1268"/>
        <end position="1278"/>
    </location>
</feature>
<dbReference type="InterPro" id="IPR050260">
    <property type="entry name" value="FAD-bd_OxRdtase"/>
</dbReference>
<evidence type="ECO:0000259" key="7">
    <source>
        <dbReference type="PROSITE" id="PS50206"/>
    </source>
</evidence>
<evidence type="ECO:0000256" key="6">
    <source>
        <dbReference type="SAM" id="MobiDB-lite"/>
    </source>
</evidence>
<feature type="domain" description="Rhodanese" evidence="7">
    <location>
        <begin position="456"/>
        <end position="540"/>
    </location>
</feature>
<dbReference type="SUPFAM" id="SSF50998">
    <property type="entry name" value="Quinoprotein alcohol dehydrogenase-like"/>
    <property type="match status" value="1"/>
</dbReference>
<dbReference type="InterPro" id="IPR036873">
    <property type="entry name" value="Rhodanese-like_dom_sf"/>
</dbReference>
<evidence type="ECO:0000313" key="8">
    <source>
        <dbReference type="EMBL" id="PSC76965.1"/>
    </source>
</evidence>
<keyword evidence="5" id="KW-0676">Redox-active center</keyword>
<dbReference type="Pfam" id="PF07992">
    <property type="entry name" value="Pyr_redox_2"/>
    <property type="match status" value="1"/>
</dbReference>
<dbReference type="SUPFAM" id="SSF55424">
    <property type="entry name" value="FAD/NAD-linked reductases, dimerisation (C-terminal) domain"/>
    <property type="match status" value="1"/>
</dbReference>
<dbReference type="Proteomes" id="UP000239649">
    <property type="component" value="Unassembled WGS sequence"/>
</dbReference>
<dbReference type="PROSITE" id="PS50206">
    <property type="entry name" value="RHODANESE_3"/>
    <property type="match status" value="1"/>
</dbReference>
<dbReference type="STRING" id="554055.A0A2P6VSA9"/>
<name>A0A2P6VSA9_9CHLO</name>
<comment type="cofactor">
    <cofactor evidence="1">
        <name>FAD</name>
        <dbReference type="ChEBI" id="CHEBI:57692"/>
    </cofactor>
</comment>
<dbReference type="InterPro" id="IPR015943">
    <property type="entry name" value="WD40/YVTN_repeat-like_dom_sf"/>
</dbReference>
<feature type="region of interest" description="Disordered" evidence="6">
    <location>
        <begin position="1337"/>
        <end position="1372"/>
    </location>
</feature>
<dbReference type="InterPro" id="IPR001680">
    <property type="entry name" value="WD40_rpt"/>
</dbReference>
<feature type="region of interest" description="Disordered" evidence="6">
    <location>
        <begin position="1669"/>
        <end position="1734"/>
    </location>
</feature>
<feature type="region of interest" description="Disordered" evidence="6">
    <location>
        <begin position="1263"/>
        <end position="1286"/>
    </location>
</feature>
<feature type="region of interest" description="Disordered" evidence="6">
    <location>
        <begin position="1616"/>
        <end position="1646"/>
    </location>
</feature>
<dbReference type="SUPFAM" id="SSF52821">
    <property type="entry name" value="Rhodanese/Cell cycle control phosphatase"/>
    <property type="match status" value="1"/>
</dbReference>
<sequence>MASSLRVLIVGGVAGGASCAARLRRLSETASITIFEKGPYVSFANCGLPYHVGNVIPEEGSLLVANAAKFNNWFNVDVQESTEVVVIDRAARRITARTTAGDESQHEYDAVVLTPGAAAIRPPLPGLDLPGIFQLKTIPDTRQVKQWIAQTGAKRAAVVGGGFIGLEMAENLVHLGLETSVVEMLPQVMPPFDPEMVEPLHAHMRSKGVALHLGDGVAGFLPAADGRGLTVNTQGGKQHAADLVMLVIGVRPEVGLARSAGLELGPRGGIKVDAHMRTSDPHIYAVGDALEVKDWVTGEAALIPLAGPANRQGRIAADVIMGKEPSAFRGTQGTALVGVFDMTCASTGASEKTLKRVRVPYEKVYVHVNNHAGYYPGAGQIDLKLMFAPESGKILGCQATGLVAGVEKRVDVVSMCRWAAPSKDPVNIAGMVAANVLRDDHRPTTWADRDWVAVAQSPDAALIDCREPVELERLGSIPGALNLPVSSLRKRMAEVPSGKKLFVYCQVGQRGYYATRQLINAGFDAINISGGWKSFQDFKKAGRHLAMSSKGAPSPGADRIETAAAVGRPAALAPAGAAGALAAAVGAAAVLLPAHGPASLLRLPPGASGKPITALAASQDGQLIAAGSRGSRPAIYLFTAGGAEPAQDLAKGLHSFGIAALAFSPSGRLLASQGAERDHQIALWETASGRQAGRERLKQTVDALAFVGEERCVGIARDVLVVYSVERDNKPGVSLPFKLTPRTYPLPACPAPARMLGLMALPPTAPRAPPRLLAATDGGRVLRLRAGGPPVERSVEMQAGRMHAMAVSARHLALACGAGIRLLDAATLEPVTELALPAAVSRAAGVVEACTFTADGCTLTASTSGGALVVWDVSDAAQSVLLCHRQLHSEAITGAVAVPCRDGNTQLATCSVDGLVLLWHCAADGSGLEPCTSFDVRAHLGAPAVRLLGLAASLDGQLLAAGDGTGGLHLLSLLPHGAPTLLASHQLLDGDVTALVWGGDSPSAPAAVPVGVLLAVGGRSGSVKLLRVQLDGSAEVLAEASDHKAAVSGLAFVQSGTAGDVGLVSTDREGRRVLYGWSAAKGQLNVASTAIVPRGSFVGLEAAQGGAALLAASRGGRATVWEAGTGSERRTVQLLGSSHGEATCVAVDAGLTLACVATSRNLVLAFSLPSGKLLASCRAHTAGTAVNKLVILPGCIVSVGEDATVHTHTLPAAIAAQCGQAAERYRLPLPTAPPAEPASSCSSGGSIGSTLHPKDLSLLIEGALEDSPAPPPPAPPAAALPAADAPAPDAVLGRAASITIPPSPNRAKLLAGQERQRAELDKLQATFAALPGLGRKAHAQDAEVPPSPAAASIAAASGTPPSAPRAAASQSPGPLFASPMQVLADVSPLGSVFSPDIFAGLQSPPPPTVGCGAGDSSSHGAAVPASDLPALRPAPAAAPLAQQAPAAAAMPAVGGAAAQPKPANMRDRAWQCLRGMVRPSVGSSRILGAAPMAEPARQHSDPLAAADAARSAAILGLCGEPLRQPAFDSPTAFDSPLSATVDVGGAGAAPAAAAAAAADSTVQQPSRRRRGWGSRSNAEGDADGSLEPPRRALSALSLSSISGGLGGGLAASAARPQSACDEAPPHTGKSFNIYSDAGSSVKGSPADASTHRRLSFEFSFNNFNKQCAAPPVTTGKDEETPTMLPKAQAPPVPPCAFDPASYSSPGLQPPAATRASREMDEAAEGGTPVTKRSRAVHSPPHMVFNCGLFSPGAQQYSAEKAKAPVPASPSASGSASRRHLSLWRSLASGRRAASSGPASHPLSGASVLTADDLFSRPACYDPVLADEEAEASQAARRMRAVRSAPRPEISTAARPASPTSAGTTAASTRPASAASSCSSDASEEGGAEVPAAAVPAHTGGAGAAAMLATLRWGCDQLATLAIAGLPLDAALCGEVHALAAELLRLAPLPGAGTAATGAAAARAVPATDLENAAPLSLAASAPALVVPVCGGGGAPWAADMEAMRRLILADVRAQLRAEAAHQVFGGVAGRGV</sequence>
<dbReference type="PANTHER" id="PTHR43429:SF1">
    <property type="entry name" value="NAD(P)H SULFUR OXIDOREDUCTASE (COA-DEPENDENT)"/>
    <property type="match status" value="1"/>
</dbReference>
<feature type="region of interest" description="Disordered" evidence="6">
    <location>
        <begin position="1404"/>
        <end position="1427"/>
    </location>
</feature>
<keyword evidence="2" id="KW-0285">Flavoprotein</keyword>
<dbReference type="InterPro" id="IPR011044">
    <property type="entry name" value="Quino_amine_DH_bsu"/>
</dbReference>
<evidence type="ECO:0000256" key="5">
    <source>
        <dbReference type="ARBA" id="ARBA00023284"/>
    </source>
</evidence>
<keyword evidence="4" id="KW-0560">Oxidoreductase</keyword>
<dbReference type="InterPro" id="IPR001763">
    <property type="entry name" value="Rhodanese-like_dom"/>
</dbReference>
<dbReference type="InterPro" id="IPR036188">
    <property type="entry name" value="FAD/NAD-bd_sf"/>
</dbReference>
<dbReference type="Gene3D" id="3.40.250.10">
    <property type="entry name" value="Rhodanese-like domain"/>
    <property type="match status" value="1"/>
</dbReference>
<dbReference type="InterPro" id="IPR023753">
    <property type="entry name" value="FAD/NAD-binding_dom"/>
</dbReference>
<dbReference type="PRINTS" id="PR00368">
    <property type="entry name" value="FADPNR"/>
</dbReference>
<feature type="region of interest" description="Disordered" evidence="6">
    <location>
        <begin position="1757"/>
        <end position="1777"/>
    </location>
</feature>
<evidence type="ECO:0000256" key="2">
    <source>
        <dbReference type="ARBA" id="ARBA00022630"/>
    </source>
</evidence>
<keyword evidence="9" id="KW-1185">Reference proteome</keyword>
<comment type="caution">
    <text evidence="8">The sequence shown here is derived from an EMBL/GenBank/DDBJ whole genome shotgun (WGS) entry which is preliminary data.</text>
</comment>
<feature type="region of interest" description="Disordered" evidence="6">
    <location>
        <begin position="1555"/>
        <end position="1589"/>
    </location>
</feature>
<dbReference type="Gene3D" id="3.50.50.60">
    <property type="entry name" value="FAD/NAD(P)-binding domain"/>
    <property type="match status" value="2"/>
</dbReference>
<feature type="region of interest" description="Disordered" evidence="6">
    <location>
        <begin position="1834"/>
        <end position="1889"/>
    </location>
</feature>
<organism evidence="8 9">
    <name type="scientific">Micractinium conductrix</name>
    <dbReference type="NCBI Taxonomy" id="554055"/>
    <lineage>
        <taxon>Eukaryota</taxon>
        <taxon>Viridiplantae</taxon>
        <taxon>Chlorophyta</taxon>
        <taxon>core chlorophytes</taxon>
        <taxon>Trebouxiophyceae</taxon>
        <taxon>Chlorellales</taxon>
        <taxon>Chlorellaceae</taxon>
        <taxon>Chlorella clade</taxon>
        <taxon>Micractinium</taxon>
    </lineage>
</organism>
<gene>
    <name evidence="8" type="primary">g774</name>
    <name evidence="8" type="ORF">C2E20_0774</name>
</gene>
<dbReference type="SUPFAM" id="SSF51905">
    <property type="entry name" value="FAD/NAD(P)-binding domain"/>
    <property type="match status" value="1"/>
</dbReference>